<keyword evidence="3" id="KW-1185">Reference proteome</keyword>
<dbReference type="Proteomes" id="UP001500151">
    <property type="component" value="Unassembled WGS sequence"/>
</dbReference>
<evidence type="ECO:0000313" key="2">
    <source>
        <dbReference type="EMBL" id="GAA2628021.1"/>
    </source>
</evidence>
<dbReference type="EMBL" id="BAAASJ010000020">
    <property type="protein sequence ID" value="GAA2628021.1"/>
    <property type="molecule type" value="Genomic_DNA"/>
</dbReference>
<sequence length="109" mass="11080">MVCRFSLSDARGVGSSATLARSVSLRFPSGLPTPVASEVDGVGSSETVAGSPSAYPRPFASRALGVGKAGEEEQPLALVGTSDLVRTKSAPLRIEPEGGKVSKHGVEAE</sequence>
<evidence type="ECO:0000313" key="3">
    <source>
        <dbReference type="Proteomes" id="UP001500151"/>
    </source>
</evidence>
<feature type="compositionally biased region" description="Basic and acidic residues" evidence="1">
    <location>
        <begin position="94"/>
        <end position="109"/>
    </location>
</feature>
<comment type="caution">
    <text evidence="2">The sequence shown here is derived from an EMBL/GenBank/DDBJ whole genome shotgun (WGS) entry which is preliminary data.</text>
</comment>
<reference evidence="3" key="1">
    <citation type="journal article" date="2019" name="Int. J. Syst. Evol. Microbiol.">
        <title>The Global Catalogue of Microorganisms (GCM) 10K type strain sequencing project: providing services to taxonomists for standard genome sequencing and annotation.</title>
        <authorList>
            <consortium name="The Broad Institute Genomics Platform"/>
            <consortium name="The Broad Institute Genome Sequencing Center for Infectious Disease"/>
            <person name="Wu L."/>
            <person name="Ma J."/>
        </authorList>
    </citation>
    <scope>NUCLEOTIDE SEQUENCE [LARGE SCALE GENOMIC DNA]</scope>
    <source>
        <strain evidence="3">JCM 4524</strain>
    </source>
</reference>
<proteinExistence type="predicted"/>
<accession>A0ABP6CU28</accession>
<feature type="region of interest" description="Disordered" evidence="1">
    <location>
        <begin position="89"/>
        <end position="109"/>
    </location>
</feature>
<evidence type="ECO:0000256" key="1">
    <source>
        <dbReference type="SAM" id="MobiDB-lite"/>
    </source>
</evidence>
<protein>
    <submittedName>
        <fullName evidence="2">Uncharacterized protein</fullName>
    </submittedName>
</protein>
<organism evidence="2 3">
    <name type="scientific">Streptomyces vastus</name>
    <dbReference type="NCBI Taxonomy" id="285451"/>
    <lineage>
        <taxon>Bacteria</taxon>
        <taxon>Bacillati</taxon>
        <taxon>Actinomycetota</taxon>
        <taxon>Actinomycetes</taxon>
        <taxon>Kitasatosporales</taxon>
        <taxon>Streptomycetaceae</taxon>
        <taxon>Streptomyces</taxon>
    </lineage>
</organism>
<name>A0ABP6CU28_9ACTN</name>
<gene>
    <name evidence="2" type="ORF">GCM10010307_17570</name>
</gene>